<gene>
    <name evidence="9" type="ORF">CK501_06000</name>
</gene>
<dbReference type="NCBIfam" id="TIGR02937">
    <property type="entry name" value="sigma70-ECF"/>
    <property type="match status" value="1"/>
</dbReference>
<evidence type="ECO:0000313" key="10">
    <source>
        <dbReference type="Proteomes" id="UP000218896"/>
    </source>
</evidence>
<dbReference type="GO" id="GO:0016987">
    <property type="term" value="F:sigma factor activity"/>
    <property type="evidence" value="ECO:0007669"/>
    <property type="project" value="UniProtKB-KW"/>
</dbReference>
<protein>
    <recommendedName>
        <fullName evidence="6">RNA polymerase sigma factor</fullName>
    </recommendedName>
</protein>
<dbReference type="InterPro" id="IPR014284">
    <property type="entry name" value="RNA_pol_sigma-70_dom"/>
</dbReference>
<proteinExistence type="inferred from homology"/>
<evidence type="ECO:0000259" key="8">
    <source>
        <dbReference type="Pfam" id="PF08281"/>
    </source>
</evidence>
<dbReference type="AlphaFoldDB" id="A0A2A2F985"/>
<keyword evidence="3 6" id="KW-0731">Sigma factor</keyword>
<reference evidence="9 10" key="1">
    <citation type="submission" date="2017-08" db="EMBL/GenBank/DDBJ databases">
        <title>Halovibrio sewagensis sp. nov., isolated from wastewater of high salinity.</title>
        <authorList>
            <person name="Dong X."/>
            <person name="Zhang G."/>
        </authorList>
    </citation>
    <scope>NUCLEOTIDE SEQUENCE [LARGE SCALE GENOMIC DNA]</scope>
    <source>
        <strain evidence="9 10">YL5-2</strain>
    </source>
</reference>
<dbReference type="InterPro" id="IPR013324">
    <property type="entry name" value="RNA_pol_sigma_r3/r4-like"/>
</dbReference>
<comment type="caution">
    <text evidence="9">The sequence shown here is derived from an EMBL/GenBank/DDBJ whole genome shotgun (WGS) entry which is preliminary data.</text>
</comment>
<keyword evidence="4 6" id="KW-0238">DNA-binding</keyword>
<dbReference type="InterPro" id="IPR000838">
    <property type="entry name" value="RNA_pol_sigma70_ECF_CS"/>
</dbReference>
<dbReference type="Gene3D" id="1.10.10.10">
    <property type="entry name" value="Winged helix-like DNA-binding domain superfamily/Winged helix DNA-binding domain"/>
    <property type="match status" value="1"/>
</dbReference>
<evidence type="ECO:0000256" key="4">
    <source>
        <dbReference type="ARBA" id="ARBA00023125"/>
    </source>
</evidence>
<evidence type="ECO:0000256" key="1">
    <source>
        <dbReference type="ARBA" id="ARBA00010641"/>
    </source>
</evidence>
<dbReference type="InterPro" id="IPR036388">
    <property type="entry name" value="WH-like_DNA-bd_sf"/>
</dbReference>
<keyword evidence="10" id="KW-1185">Reference proteome</keyword>
<evidence type="ECO:0000256" key="3">
    <source>
        <dbReference type="ARBA" id="ARBA00023082"/>
    </source>
</evidence>
<dbReference type="EMBL" id="NSKD01000002">
    <property type="protein sequence ID" value="PAU81113.1"/>
    <property type="molecule type" value="Genomic_DNA"/>
</dbReference>
<evidence type="ECO:0000256" key="6">
    <source>
        <dbReference type="RuleBase" id="RU000716"/>
    </source>
</evidence>
<dbReference type="InterPro" id="IPR013325">
    <property type="entry name" value="RNA_pol_sigma_r2"/>
</dbReference>
<accession>A0A2A2F985</accession>
<dbReference type="InterPro" id="IPR007627">
    <property type="entry name" value="RNA_pol_sigma70_r2"/>
</dbReference>
<keyword evidence="2 6" id="KW-0805">Transcription regulation</keyword>
<dbReference type="Pfam" id="PF08281">
    <property type="entry name" value="Sigma70_r4_2"/>
    <property type="match status" value="1"/>
</dbReference>
<dbReference type="OrthoDB" id="9797134at2"/>
<sequence length="181" mass="20768">MSYECVLNAWHDNSDELAGFLTQRAVSPEEAEDLLQEVFVRAMREGNGFCGLDNPKAWLFRVARNQLIDRQRLRKPLSDLSEITLETHNESRSPVSELQQCIARNLPELEEHDRHILQACDLDGMTHNDYASHQGLSLPATKARVRRARQRLRALLVQNCNIILDEQGRVCCHRALSVLDR</sequence>
<dbReference type="PROSITE" id="PS01063">
    <property type="entry name" value="SIGMA70_ECF"/>
    <property type="match status" value="1"/>
</dbReference>
<dbReference type="RefSeq" id="WP_095616839.1">
    <property type="nucleotide sequence ID" value="NZ_NSKD01000002.1"/>
</dbReference>
<evidence type="ECO:0000256" key="5">
    <source>
        <dbReference type="ARBA" id="ARBA00023163"/>
    </source>
</evidence>
<dbReference type="InterPro" id="IPR013249">
    <property type="entry name" value="RNA_pol_sigma70_r4_t2"/>
</dbReference>
<feature type="domain" description="RNA polymerase sigma factor 70 region 4 type 2" evidence="8">
    <location>
        <begin position="100"/>
        <end position="152"/>
    </location>
</feature>
<dbReference type="SUPFAM" id="SSF88659">
    <property type="entry name" value="Sigma3 and sigma4 domains of RNA polymerase sigma factors"/>
    <property type="match status" value="1"/>
</dbReference>
<dbReference type="PANTHER" id="PTHR43133:SF8">
    <property type="entry name" value="RNA POLYMERASE SIGMA FACTOR HI_1459-RELATED"/>
    <property type="match status" value="1"/>
</dbReference>
<name>A0A2A2F985_9GAMM</name>
<evidence type="ECO:0000259" key="7">
    <source>
        <dbReference type="Pfam" id="PF04542"/>
    </source>
</evidence>
<evidence type="ECO:0000256" key="2">
    <source>
        <dbReference type="ARBA" id="ARBA00023015"/>
    </source>
</evidence>
<dbReference type="GO" id="GO:0003677">
    <property type="term" value="F:DNA binding"/>
    <property type="evidence" value="ECO:0007669"/>
    <property type="project" value="UniProtKB-KW"/>
</dbReference>
<dbReference type="InterPro" id="IPR039425">
    <property type="entry name" value="RNA_pol_sigma-70-like"/>
</dbReference>
<dbReference type="PANTHER" id="PTHR43133">
    <property type="entry name" value="RNA POLYMERASE ECF-TYPE SIGMA FACTO"/>
    <property type="match status" value="1"/>
</dbReference>
<keyword evidence="5 6" id="KW-0804">Transcription</keyword>
<comment type="similarity">
    <text evidence="1 6">Belongs to the sigma-70 factor family. ECF subfamily.</text>
</comment>
<feature type="domain" description="RNA polymerase sigma-70 region 2" evidence="7">
    <location>
        <begin position="12"/>
        <end position="72"/>
    </location>
</feature>
<organism evidence="9 10">
    <name type="scientific">Halovibrio salipaludis</name>
    <dbReference type="NCBI Taxonomy" id="2032626"/>
    <lineage>
        <taxon>Bacteria</taxon>
        <taxon>Pseudomonadati</taxon>
        <taxon>Pseudomonadota</taxon>
        <taxon>Gammaproteobacteria</taxon>
        <taxon>Oceanospirillales</taxon>
        <taxon>Halomonadaceae</taxon>
        <taxon>Halovibrio</taxon>
    </lineage>
</organism>
<dbReference type="Proteomes" id="UP000218896">
    <property type="component" value="Unassembled WGS sequence"/>
</dbReference>
<dbReference type="GO" id="GO:0006352">
    <property type="term" value="P:DNA-templated transcription initiation"/>
    <property type="evidence" value="ECO:0007669"/>
    <property type="project" value="InterPro"/>
</dbReference>
<dbReference type="Pfam" id="PF04542">
    <property type="entry name" value="Sigma70_r2"/>
    <property type="match status" value="1"/>
</dbReference>
<evidence type="ECO:0000313" key="9">
    <source>
        <dbReference type="EMBL" id="PAU81113.1"/>
    </source>
</evidence>
<dbReference type="Gene3D" id="1.10.1740.10">
    <property type="match status" value="1"/>
</dbReference>
<dbReference type="SUPFAM" id="SSF88946">
    <property type="entry name" value="Sigma2 domain of RNA polymerase sigma factors"/>
    <property type="match status" value="1"/>
</dbReference>